<dbReference type="SUPFAM" id="SSF51197">
    <property type="entry name" value="Clavaminate synthase-like"/>
    <property type="match status" value="1"/>
</dbReference>
<proteinExistence type="predicted"/>
<keyword evidence="2" id="KW-0560">Oxidoreductase</keyword>
<feature type="domain" description="TauD/TfdA-like" evidence="5">
    <location>
        <begin position="16"/>
        <end position="298"/>
    </location>
</feature>
<sequence>MTAPGTIRTYDAADLSWIRENATTLTDALTSTGAVLVRGLAVRTAGQLAEVRDALGLTEATGQERFAPTTDLGGGVTSAPEWGGDREMCLHHEQSFAVLTPRVLLMSCTTAPADGGEQLLGDTHAVLRELPADLLARFRAHGWTLERNFRPYFGLPWGVAFGLTDPTGLPAYGEARRMDTEWRADGSLHTTQHRPAVVRHPVTGAECWFNDAAFFSQWSVDEAERKVLLSSFGPGGIPFTTTLGDGTELTADEWQSILDAYDAVTVRLRWQVGDVLLVDNVRTAHGRAPFTGPREILVAAADPAPVEGV</sequence>
<evidence type="ECO:0000256" key="1">
    <source>
        <dbReference type="ARBA" id="ARBA00001954"/>
    </source>
</evidence>
<dbReference type="EMBL" id="JADOUF010000001">
    <property type="protein sequence ID" value="MBG6136725.1"/>
    <property type="molecule type" value="Genomic_DNA"/>
</dbReference>
<evidence type="ECO:0000256" key="4">
    <source>
        <dbReference type="ARBA" id="ARBA00023194"/>
    </source>
</evidence>
<comment type="cofactor">
    <cofactor evidence="1">
        <name>Fe(2+)</name>
        <dbReference type="ChEBI" id="CHEBI:29033"/>
    </cofactor>
</comment>
<dbReference type="Pfam" id="PF02668">
    <property type="entry name" value="TauD"/>
    <property type="match status" value="1"/>
</dbReference>
<dbReference type="InterPro" id="IPR050411">
    <property type="entry name" value="AlphaKG_dependent_hydroxylases"/>
</dbReference>
<dbReference type="Proteomes" id="UP000622552">
    <property type="component" value="Unassembled WGS sequence"/>
</dbReference>
<organism evidence="6 7">
    <name type="scientific">Longispora fulva</name>
    <dbReference type="NCBI Taxonomy" id="619741"/>
    <lineage>
        <taxon>Bacteria</taxon>
        <taxon>Bacillati</taxon>
        <taxon>Actinomycetota</taxon>
        <taxon>Actinomycetes</taxon>
        <taxon>Micromonosporales</taxon>
        <taxon>Micromonosporaceae</taxon>
        <taxon>Longispora</taxon>
    </lineage>
</organism>
<gene>
    <name evidence="6" type="ORF">IW245_002919</name>
</gene>
<keyword evidence="4" id="KW-0045">Antibiotic biosynthesis</keyword>
<reference evidence="6" key="1">
    <citation type="submission" date="2020-11" db="EMBL/GenBank/DDBJ databases">
        <title>Sequencing the genomes of 1000 actinobacteria strains.</title>
        <authorList>
            <person name="Klenk H.-P."/>
        </authorList>
    </citation>
    <scope>NUCLEOTIDE SEQUENCE</scope>
    <source>
        <strain evidence="6">DSM 45356</strain>
    </source>
</reference>
<evidence type="ECO:0000313" key="7">
    <source>
        <dbReference type="Proteomes" id="UP000622552"/>
    </source>
</evidence>
<accession>A0A8J7KFX7</accession>
<dbReference type="AlphaFoldDB" id="A0A8J7KFX7"/>
<evidence type="ECO:0000256" key="2">
    <source>
        <dbReference type="ARBA" id="ARBA00023002"/>
    </source>
</evidence>
<dbReference type="PANTHER" id="PTHR10696">
    <property type="entry name" value="GAMMA-BUTYROBETAINE HYDROXYLASE-RELATED"/>
    <property type="match status" value="1"/>
</dbReference>
<evidence type="ECO:0000256" key="3">
    <source>
        <dbReference type="ARBA" id="ARBA00023004"/>
    </source>
</evidence>
<evidence type="ECO:0000313" key="6">
    <source>
        <dbReference type="EMBL" id="MBG6136725.1"/>
    </source>
</evidence>
<dbReference type="GO" id="GO:0017000">
    <property type="term" value="P:antibiotic biosynthetic process"/>
    <property type="evidence" value="ECO:0007669"/>
    <property type="project" value="UniProtKB-KW"/>
</dbReference>
<dbReference type="RefSeq" id="WP_197003661.1">
    <property type="nucleotide sequence ID" value="NZ_BONS01000016.1"/>
</dbReference>
<keyword evidence="7" id="KW-1185">Reference proteome</keyword>
<comment type="caution">
    <text evidence="6">The sequence shown here is derived from an EMBL/GenBank/DDBJ whole genome shotgun (WGS) entry which is preliminary data.</text>
</comment>
<keyword evidence="3" id="KW-0408">Iron</keyword>
<dbReference type="InterPro" id="IPR042098">
    <property type="entry name" value="TauD-like_sf"/>
</dbReference>
<dbReference type="InterPro" id="IPR003819">
    <property type="entry name" value="TauD/TfdA-like"/>
</dbReference>
<dbReference type="PANTHER" id="PTHR10696:SF56">
    <property type="entry name" value="TAUD_TFDA-LIKE DOMAIN-CONTAINING PROTEIN"/>
    <property type="match status" value="1"/>
</dbReference>
<protein>
    <submittedName>
        <fullName evidence="6">Alpha-ketoglutarate-dependent taurine dioxygenase</fullName>
    </submittedName>
</protein>
<keyword evidence="6" id="KW-0223">Dioxygenase</keyword>
<name>A0A8J7KFX7_9ACTN</name>
<dbReference type="Gene3D" id="3.60.130.10">
    <property type="entry name" value="Clavaminate synthase-like"/>
    <property type="match status" value="1"/>
</dbReference>
<evidence type="ECO:0000259" key="5">
    <source>
        <dbReference type="Pfam" id="PF02668"/>
    </source>
</evidence>
<dbReference type="GO" id="GO:0051213">
    <property type="term" value="F:dioxygenase activity"/>
    <property type="evidence" value="ECO:0007669"/>
    <property type="project" value="UniProtKB-KW"/>
</dbReference>